<name>A0A5J4UZW4_9EUKA</name>
<proteinExistence type="predicted"/>
<evidence type="ECO:0000313" key="2">
    <source>
        <dbReference type="Proteomes" id="UP000324800"/>
    </source>
</evidence>
<sequence length="341" mass="37311">MELHQITHSKLNLMDDKGNKFEGDQFCEDIVQDQVTSASNALPLSDGSANAAISTEYSREDHVHPLNITTTIPISNSASGSIGTCNYFAKNGHYHPINITTTISPQDSASRSVGTTNYYARNDHLQLDNVEINASNIPIINGVGVNGTSAFYARHDHVHPQQLTYDRNVTAIKFIKTGGLATEILCANGDKKALSEFDSDSVKKTGQELQVIEGTIRKKDDNEKSIAGDYLTRKEITDNYVTIVTDQTITGIKTFNSFMKTNVIAGIGATDGASNGSVNYSAGKLIMHNTTSQCLQLLADETTALNLNCKNIYLTNVTYGEAMIFLPEFNEIKYSTKEKYT</sequence>
<protein>
    <submittedName>
        <fullName evidence="1">Uncharacterized protein</fullName>
    </submittedName>
</protein>
<dbReference type="AlphaFoldDB" id="A0A5J4UZW4"/>
<comment type="caution">
    <text evidence="1">The sequence shown here is derived from an EMBL/GenBank/DDBJ whole genome shotgun (WGS) entry which is preliminary data.</text>
</comment>
<reference evidence="1 2" key="1">
    <citation type="submission" date="2019-03" db="EMBL/GenBank/DDBJ databases">
        <title>Single cell metagenomics reveals metabolic interactions within the superorganism composed of flagellate Streblomastix strix and complex community of Bacteroidetes bacteria on its surface.</title>
        <authorList>
            <person name="Treitli S.C."/>
            <person name="Kolisko M."/>
            <person name="Husnik F."/>
            <person name="Keeling P."/>
            <person name="Hampl V."/>
        </authorList>
    </citation>
    <scope>NUCLEOTIDE SEQUENCE [LARGE SCALE GENOMIC DNA]</scope>
    <source>
        <strain evidence="1">ST1C</strain>
    </source>
</reference>
<evidence type="ECO:0000313" key="1">
    <source>
        <dbReference type="EMBL" id="KAA6375784.1"/>
    </source>
</evidence>
<organism evidence="1 2">
    <name type="scientific">Streblomastix strix</name>
    <dbReference type="NCBI Taxonomy" id="222440"/>
    <lineage>
        <taxon>Eukaryota</taxon>
        <taxon>Metamonada</taxon>
        <taxon>Preaxostyla</taxon>
        <taxon>Oxymonadida</taxon>
        <taxon>Streblomastigidae</taxon>
        <taxon>Streblomastix</taxon>
    </lineage>
</organism>
<gene>
    <name evidence="1" type="ORF">EZS28_028689</name>
</gene>
<accession>A0A5J4UZW4</accession>
<dbReference type="Proteomes" id="UP000324800">
    <property type="component" value="Unassembled WGS sequence"/>
</dbReference>
<dbReference type="EMBL" id="SNRW01010989">
    <property type="protein sequence ID" value="KAA6375784.1"/>
    <property type="molecule type" value="Genomic_DNA"/>
</dbReference>